<evidence type="ECO:0000313" key="4">
    <source>
        <dbReference type="Proteomes" id="UP001569963"/>
    </source>
</evidence>
<keyword evidence="4" id="KW-1185">Reference proteome</keyword>
<dbReference type="NCBIfam" id="TIGR01764">
    <property type="entry name" value="excise"/>
    <property type="match status" value="1"/>
</dbReference>
<dbReference type="RefSeq" id="WP_371954157.1">
    <property type="nucleotide sequence ID" value="NZ_JAXCEI010000020.1"/>
</dbReference>
<dbReference type="Gene3D" id="1.10.1660.10">
    <property type="match status" value="1"/>
</dbReference>
<dbReference type="Pfam" id="PF12728">
    <property type="entry name" value="HTH_17"/>
    <property type="match status" value="1"/>
</dbReference>
<dbReference type="EMBL" id="JAXCEI010000020">
    <property type="protein sequence ID" value="MFA1543656.1"/>
    <property type="molecule type" value="Genomic_DNA"/>
</dbReference>
<dbReference type="InterPro" id="IPR009061">
    <property type="entry name" value="DNA-bd_dom_put_sf"/>
</dbReference>
<dbReference type="Proteomes" id="UP001569963">
    <property type="component" value="Unassembled WGS sequence"/>
</dbReference>
<sequence length="158" mass="16683">MEEKLYSVEEVAALLGLHVRTVRGYIRDGRLKAARIGKQYRVARADLEALTGRPAPGPGPAAVEVSSIVQVDGVGREAAGRLATLVQAGANTGDPGRALRLQVVHDEERNRLKIVILGGAAETADLLRMLDAVIGGGNDLLDGPPRPLRPLRNEAADG</sequence>
<evidence type="ECO:0000313" key="3">
    <source>
        <dbReference type="EMBL" id="MFA1543656.1"/>
    </source>
</evidence>
<evidence type="ECO:0000259" key="2">
    <source>
        <dbReference type="Pfam" id="PF12728"/>
    </source>
</evidence>
<gene>
    <name evidence="3" type="ORF">SM611_32415</name>
</gene>
<proteinExistence type="predicted"/>
<evidence type="ECO:0000256" key="1">
    <source>
        <dbReference type="SAM" id="MobiDB-lite"/>
    </source>
</evidence>
<reference evidence="3 4" key="1">
    <citation type="submission" date="2023-11" db="EMBL/GenBank/DDBJ databases">
        <title>Actinomadura monticuli sp. nov., isolated from volcanic ash.</title>
        <authorList>
            <person name="Lee S.D."/>
            <person name="Yang H."/>
            <person name="Kim I.S."/>
        </authorList>
    </citation>
    <scope>NUCLEOTIDE SEQUENCE [LARGE SCALE GENOMIC DNA]</scope>
    <source>
        <strain evidence="3 4">DLS-62</strain>
    </source>
</reference>
<dbReference type="InterPro" id="IPR010093">
    <property type="entry name" value="SinI_DNA-bd"/>
</dbReference>
<feature type="domain" description="Helix-turn-helix" evidence="2">
    <location>
        <begin position="5"/>
        <end position="49"/>
    </location>
</feature>
<accession>A0ABV4QKE0</accession>
<dbReference type="SUPFAM" id="SSF46955">
    <property type="entry name" value="Putative DNA-binding domain"/>
    <property type="match status" value="1"/>
</dbReference>
<protein>
    <submittedName>
        <fullName evidence="3">Helix-turn-helix domain-containing protein</fullName>
    </submittedName>
</protein>
<organism evidence="3 4">
    <name type="scientific">Actinomadura monticuli</name>
    <dbReference type="NCBI Taxonomy" id="3097367"/>
    <lineage>
        <taxon>Bacteria</taxon>
        <taxon>Bacillati</taxon>
        <taxon>Actinomycetota</taxon>
        <taxon>Actinomycetes</taxon>
        <taxon>Streptosporangiales</taxon>
        <taxon>Thermomonosporaceae</taxon>
        <taxon>Actinomadura</taxon>
    </lineage>
</organism>
<name>A0ABV4QKE0_9ACTN</name>
<feature type="region of interest" description="Disordered" evidence="1">
    <location>
        <begin position="139"/>
        <end position="158"/>
    </location>
</feature>
<comment type="caution">
    <text evidence="3">The sequence shown here is derived from an EMBL/GenBank/DDBJ whole genome shotgun (WGS) entry which is preliminary data.</text>
</comment>
<dbReference type="InterPro" id="IPR041657">
    <property type="entry name" value="HTH_17"/>
</dbReference>